<dbReference type="NCBIfam" id="TIGR00558">
    <property type="entry name" value="pdxH"/>
    <property type="match status" value="1"/>
</dbReference>
<evidence type="ECO:0000256" key="5">
    <source>
        <dbReference type="ARBA" id="ARBA00007301"/>
    </source>
</evidence>
<dbReference type="SUPFAM" id="SSF50475">
    <property type="entry name" value="FMN-binding split barrel"/>
    <property type="match status" value="1"/>
</dbReference>
<name>A0A210PSD1_MIZYE</name>
<dbReference type="HAMAP" id="MF_01629">
    <property type="entry name" value="PdxH"/>
    <property type="match status" value="1"/>
</dbReference>
<dbReference type="GO" id="GO:0004733">
    <property type="term" value="F:pyridoxamine phosphate oxidase activity"/>
    <property type="evidence" value="ECO:0007669"/>
    <property type="project" value="UniProtKB-EC"/>
</dbReference>
<evidence type="ECO:0000256" key="1">
    <source>
        <dbReference type="ARBA" id="ARBA00001917"/>
    </source>
</evidence>
<comment type="cofactor">
    <cofactor evidence="1">
        <name>FMN</name>
        <dbReference type="ChEBI" id="CHEBI:58210"/>
    </cofactor>
</comment>
<evidence type="ECO:0000259" key="12">
    <source>
        <dbReference type="Pfam" id="PF01243"/>
    </source>
</evidence>
<evidence type="ECO:0000256" key="10">
    <source>
        <dbReference type="ARBA" id="ARBA00023002"/>
    </source>
</evidence>
<keyword evidence="10" id="KW-0560">Oxidoreductase</keyword>
<comment type="similarity">
    <text evidence="5">Belongs to the pyridoxamine 5'-phosphate oxidase family.</text>
</comment>
<evidence type="ECO:0000313" key="14">
    <source>
        <dbReference type="EMBL" id="OWF39364.1"/>
    </source>
</evidence>
<evidence type="ECO:0000256" key="6">
    <source>
        <dbReference type="ARBA" id="ARBA00011738"/>
    </source>
</evidence>
<comment type="pathway">
    <text evidence="4">Cofactor metabolism; pyridoxal 5'-phosphate salvage; pyridoxal 5'-phosphate from pyridoxine 5'-phosphate: step 1/1.</text>
</comment>
<dbReference type="FunFam" id="2.30.110.10:FF:000005">
    <property type="entry name" value="NAD(P)H-hydrate epimerase"/>
    <property type="match status" value="1"/>
</dbReference>
<organism evidence="14 15">
    <name type="scientific">Mizuhopecten yessoensis</name>
    <name type="common">Japanese scallop</name>
    <name type="synonym">Patinopecten yessoensis</name>
    <dbReference type="NCBI Taxonomy" id="6573"/>
    <lineage>
        <taxon>Eukaryota</taxon>
        <taxon>Metazoa</taxon>
        <taxon>Spiralia</taxon>
        <taxon>Lophotrochozoa</taxon>
        <taxon>Mollusca</taxon>
        <taxon>Bivalvia</taxon>
        <taxon>Autobranchia</taxon>
        <taxon>Pteriomorphia</taxon>
        <taxon>Pectinida</taxon>
        <taxon>Pectinoidea</taxon>
        <taxon>Pectinidae</taxon>
        <taxon>Mizuhopecten</taxon>
    </lineage>
</organism>
<gene>
    <name evidence="14" type="ORF">KP79_PYT19892</name>
</gene>
<evidence type="ECO:0000256" key="9">
    <source>
        <dbReference type="ARBA" id="ARBA00022643"/>
    </source>
</evidence>
<evidence type="ECO:0000313" key="15">
    <source>
        <dbReference type="Proteomes" id="UP000242188"/>
    </source>
</evidence>
<keyword evidence="11" id="KW-0664">Pyridoxine biosynthesis</keyword>
<dbReference type="EMBL" id="NEDP02005530">
    <property type="protein sequence ID" value="OWF39364.1"/>
    <property type="molecule type" value="Genomic_DNA"/>
</dbReference>
<evidence type="ECO:0000256" key="8">
    <source>
        <dbReference type="ARBA" id="ARBA00022630"/>
    </source>
</evidence>
<feature type="domain" description="Pyridoxine 5'-phosphate oxidase dimerisation C-terminal" evidence="13">
    <location>
        <begin position="233"/>
        <end position="287"/>
    </location>
</feature>
<comment type="function">
    <text evidence="2">Catalyzes the oxidation of either pyridoxine 5'-phosphate (PNP) or pyridoxamine 5'-phosphate (PMP) into pyridoxal 5'-phosphate (PLP).</text>
</comment>
<dbReference type="InterPro" id="IPR000659">
    <property type="entry name" value="Pyridox_Oxase"/>
</dbReference>
<comment type="caution">
    <text evidence="14">The sequence shown here is derived from an EMBL/GenBank/DDBJ whole genome shotgun (WGS) entry which is preliminary data.</text>
</comment>
<evidence type="ECO:0000256" key="7">
    <source>
        <dbReference type="ARBA" id="ARBA00012801"/>
    </source>
</evidence>
<dbReference type="InterPro" id="IPR019576">
    <property type="entry name" value="Pyridoxamine_oxidase_dimer_C"/>
</dbReference>
<proteinExistence type="inferred from homology"/>
<evidence type="ECO:0000256" key="11">
    <source>
        <dbReference type="ARBA" id="ARBA00023096"/>
    </source>
</evidence>
<dbReference type="InterPro" id="IPR012349">
    <property type="entry name" value="Split_barrel_FMN-bd"/>
</dbReference>
<evidence type="ECO:0000256" key="2">
    <source>
        <dbReference type="ARBA" id="ARBA00003691"/>
    </source>
</evidence>
<comment type="subunit">
    <text evidence="6">Homodimer.</text>
</comment>
<dbReference type="UniPathway" id="UPA01068">
    <property type="reaction ID" value="UER00304"/>
</dbReference>
<dbReference type="OrthoDB" id="303614at2759"/>
<evidence type="ECO:0000256" key="3">
    <source>
        <dbReference type="ARBA" id="ARBA00004738"/>
    </source>
</evidence>
<dbReference type="PANTHER" id="PTHR10851:SF0">
    <property type="entry name" value="PYRIDOXINE-5'-PHOSPHATE OXIDASE"/>
    <property type="match status" value="1"/>
</dbReference>
<dbReference type="Proteomes" id="UP000242188">
    <property type="component" value="Unassembled WGS sequence"/>
</dbReference>
<dbReference type="InterPro" id="IPR011576">
    <property type="entry name" value="Pyridox_Oxase_N"/>
</dbReference>
<dbReference type="STRING" id="6573.A0A210PSD1"/>
<dbReference type="InterPro" id="IPR019740">
    <property type="entry name" value="Pyridox_Oxase_CS"/>
</dbReference>
<comment type="pathway">
    <text evidence="3">Cofactor metabolism; pyridoxal 5'-phosphate salvage; pyridoxal 5'-phosphate from pyridoxamine 5'-phosphate: step 1/1.</text>
</comment>
<dbReference type="GO" id="GO:0010181">
    <property type="term" value="F:FMN binding"/>
    <property type="evidence" value="ECO:0007669"/>
    <property type="project" value="InterPro"/>
</dbReference>
<feature type="domain" description="Pyridoxamine 5'-phosphate oxidase N-terminal" evidence="12">
    <location>
        <begin position="99"/>
        <end position="214"/>
    </location>
</feature>
<protein>
    <recommendedName>
        <fullName evidence="7">pyridoxal 5'-phosphate synthase</fullName>
        <ecNumber evidence="7">1.4.3.5</ecNumber>
    </recommendedName>
</protein>
<keyword evidence="15" id="KW-1185">Reference proteome</keyword>
<dbReference type="EC" id="1.4.3.5" evidence="7"/>
<dbReference type="PROSITE" id="PS01064">
    <property type="entry name" value="PYRIDOX_OXIDASE"/>
    <property type="match status" value="1"/>
</dbReference>
<evidence type="ECO:0000259" key="13">
    <source>
        <dbReference type="Pfam" id="PF10590"/>
    </source>
</evidence>
<dbReference type="PANTHER" id="PTHR10851">
    <property type="entry name" value="PYRIDOXINE-5-PHOSPHATE OXIDASE"/>
    <property type="match status" value="1"/>
</dbReference>
<keyword evidence="8" id="KW-0285">Flavoprotein</keyword>
<accession>A0A210PSD1</accession>
<keyword evidence="9" id="KW-0288">FMN</keyword>
<dbReference type="GO" id="GO:0008615">
    <property type="term" value="P:pyridoxine biosynthetic process"/>
    <property type="evidence" value="ECO:0007669"/>
    <property type="project" value="UniProtKB-KW"/>
</dbReference>
<dbReference type="AlphaFoldDB" id="A0A210PSD1"/>
<dbReference type="Pfam" id="PF10590">
    <property type="entry name" value="PNP_phzG_C"/>
    <property type="match status" value="1"/>
</dbReference>
<sequence>MFSFLISTTTCSIASDSRACITVSLVVTLAFVLFQKLLLRLSSVSSRHSSSTATSMADVAGMRSPYRSTSDTFDLDDLASRDPFKQFDNWFNLARSHPQIEEANAMALATATKSGIPSVRMVLMKGYDPSGFQFFTNHSSRKASEMSENPNCSIMFYWEPLKRSVRIEGKVERLSEEDSATYFHSRPRTSRLGSMSSDQSTVVESRQCLKDKYDALIQEYEDENKIVPKPEFWGGYLVKPSSFEFWQGQTNRLHDRLKFHILQDGETVDPKFTHQAEDGWVIERLSP</sequence>
<dbReference type="NCBIfam" id="NF004231">
    <property type="entry name" value="PRK05679.1"/>
    <property type="match status" value="1"/>
</dbReference>
<dbReference type="Gene3D" id="2.30.110.10">
    <property type="entry name" value="Electron Transport, Fmn-binding Protein, Chain A"/>
    <property type="match status" value="1"/>
</dbReference>
<evidence type="ECO:0000256" key="4">
    <source>
        <dbReference type="ARBA" id="ARBA00005037"/>
    </source>
</evidence>
<dbReference type="Pfam" id="PF01243">
    <property type="entry name" value="PNPOx_N"/>
    <property type="match status" value="1"/>
</dbReference>
<reference evidence="14 15" key="1">
    <citation type="journal article" date="2017" name="Nat. Ecol. Evol.">
        <title>Scallop genome provides insights into evolution of bilaterian karyotype and development.</title>
        <authorList>
            <person name="Wang S."/>
            <person name="Zhang J."/>
            <person name="Jiao W."/>
            <person name="Li J."/>
            <person name="Xun X."/>
            <person name="Sun Y."/>
            <person name="Guo X."/>
            <person name="Huan P."/>
            <person name="Dong B."/>
            <person name="Zhang L."/>
            <person name="Hu X."/>
            <person name="Sun X."/>
            <person name="Wang J."/>
            <person name="Zhao C."/>
            <person name="Wang Y."/>
            <person name="Wang D."/>
            <person name="Huang X."/>
            <person name="Wang R."/>
            <person name="Lv J."/>
            <person name="Li Y."/>
            <person name="Zhang Z."/>
            <person name="Liu B."/>
            <person name="Lu W."/>
            <person name="Hui Y."/>
            <person name="Liang J."/>
            <person name="Zhou Z."/>
            <person name="Hou R."/>
            <person name="Li X."/>
            <person name="Liu Y."/>
            <person name="Li H."/>
            <person name="Ning X."/>
            <person name="Lin Y."/>
            <person name="Zhao L."/>
            <person name="Xing Q."/>
            <person name="Dou J."/>
            <person name="Li Y."/>
            <person name="Mao J."/>
            <person name="Guo H."/>
            <person name="Dou H."/>
            <person name="Li T."/>
            <person name="Mu C."/>
            <person name="Jiang W."/>
            <person name="Fu Q."/>
            <person name="Fu X."/>
            <person name="Miao Y."/>
            <person name="Liu J."/>
            <person name="Yu Q."/>
            <person name="Li R."/>
            <person name="Liao H."/>
            <person name="Li X."/>
            <person name="Kong Y."/>
            <person name="Jiang Z."/>
            <person name="Chourrout D."/>
            <person name="Li R."/>
            <person name="Bao Z."/>
        </authorList>
    </citation>
    <scope>NUCLEOTIDE SEQUENCE [LARGE SCALE GENOMIC DNA]</scope>
    <source>
        <strain evidence="14 15">PY_sf001</strain>
    </source>
</reference>